<evidence type="ECO:0000256" key="1">
    <source>
        <dbReference type="SAM" id="MobiDB-lite"/>
    </source>
</evidence>
<dbReference type="PANTHER" id="PTHR38248:SF2">
    <property type="entry name" value="FUNK1 11"/>
    <property type="match status" value="1"/>
</dbReference>
<organism evidence="3 4">
    <name type="scientific">Suillus placidus</name>
    <dbReference type="NCBI Taxonomy" id="48579"/>
    <lineage>
        <taxon>Eukaryota</taxon>
        <taxon>Fungi</taxon>
        <taxon>Dikarya</taxon>
        <taxon>Basidiomycota</taxon>
        <taxon>Agaricomycotina</taxon>
        <taxon>Agaricomycetes</taxon>
        <taxon>Agaricomycetidae</taxon>
        <taxon>Boletales</taxon>
        <taxon>Suillineae</taxon>
        <taxon>Suillaceae</taxon>
        <taxon>Suillus</taxon>
    </lineage>
</organism>
<dbReference type="InterPro" id="IPR008266">
    <property type="entry name" value="Tyr_kinase_AS"/>
</dbReference>
<name>A0A9P6ZF87_9AGAM</name>
<dbReference type="Pfam" id="PF17667">
    <property type="entry name" value="Pkinase_fungal"/>
    <property type="match status" value="1"/>
</dbReference>
<dbReference type="PROSITE" id="PS00109">
    <property type="entry name" value="PROTEIN_KINASE_TYR"/>
    <property type="match status" value="1"/>
</dbReference>
<evidence type="ECO:0000259" key="2">
    <source>
        <dbReference type="Pfam" id="PF17667"/>
    </source>
</evidence>
<feature type="region of interest" description="Disordered" evidence="1">
    <location>
        <begin position="675"/>
        <end position="730"/>
    </location>
</feature>
<proteinExistence type="predicted"/>
<protein>
    <recommendedName>
        <fullName evidence="2">Fungal-type protein kinase domain-containing protein</fullName>
    </recommendedName>
</protein>
<dbReference type="SUPFAM" id="SSF56112">
    <property type="entry name" value="Protein kinase-like (PK-like)"/>
    <property type="match status" value="1"/>
</dbReference>
<dbReference type="Proteomes" id="UP000714275">
    <property type="component" value="Unassembled WGS sequence"/>
</dbReference>
<dbReference type="EMBL" id="JABBWD010000211">
    <property type="protein sequence ID" value="KAG1762747.1"/>
    <property type="molecule type" value="Genomic_DNA"/>
</dbReference>
<feature type="domain" description="Fungal-type protein kinase" evidence="2">
    <location>
        <begin position="186"/>
        <end position="521"/>
    </location>
</feature>
<dbReference type="GO" id="GO:0004672">
    <property type="term" value="F:protein kinase activity"/>
    <property type="evidence" value="ECO:0007669"/>
    <property type="project" value="InterPro"/>
</dbReference>
<sequence length="730" mass="83350">MSGSTPFSVSHLPQQDDIKIMLAEEMKDRFVGPMPVQMFMDEYLPQSPGQEVCPRINEQPFRQIPEGASEKSFYTLLVDAMKPFTPGFEVVDTSQHPSSGIEYGGFKLRPDVALYSEDCGRTKITDFELMDMFLEVKSSDKFEAFEDPPQDGLSKLFGEERDIFLNQWQFECDTVQGTLTRGQMIAYALTQLGSQFRHFAFSVAIIGKHARIIRWDRGGAVVTERFNYTEQPRLLADFFWRFSLASPEERGMDTSVTEVESDFVGREICAKLKIPPSTKLFYYEVPDDDVSRAQRDELDVSTPYRYIGPQPHFPSRSLIGRATRSLPVYDPVKGRVVYLKDTWRVDSHDMQKEGDTYRQLHDCQVPHIAPFERGNDMGGHGSYTMTHDYVEESWVCGMPFATGHIHYRMVLGVVGRELSTFQSTRELASAVADALEAHEQAYFKADILHRDVSVGNLIVTDDGEGLLIDWDLCRKSSIIQKRRHDRTGTWQFMSAALLLDPTKHQDFEDDLESFLHVLTWTSIRYCPSNLTVQERTAYLQSTFDEVHEKNGVFVGGEVKSGRLARNTYLPSELVKFSTDSPLLGLLREINVPFAVRYQEPPSQEDFLHFQRTESVADLSQPFWVDLLAHLNVGQYNKKLDKLKSSSWFPSTIRAYLQNTDLQWPTNDKAERLPLAAKSGATKKQEAKNSNRINSQDEARAHSRFPGESNHSAGWKSTVKDKRLSKRRKLA</sequence>
<feature type="compositionally biased region" description="Basic and acidic residues" evidence="1">
    <location>
        <begin position="682"/>
        <end position="700"/>
    </location>
</feature>
<evidence type="ECO:0000313" key="3">
    <source>
        <dbReference type="EMBL" id="KAG1762747.1"/>
    </source>
</evidence>
<dbReference type="Gene3D" id="1.10.510.10">
    <property type="entry name" value="Transferase(Phosphotransferase) domain 1"/>
    <property type="match status" value="1"/>
</dbReference>
<keyword evidence="4" id="KW-1185">Reference proteome</keyword>
<dbReference type="PANTHER" id="PTHR38248">
    <property type="entry name" value="FUNK1 6"/>
    <property type="match status" value="1"/>
</dbReference>
<accession>A0A9P6ZF87</accession>
<reference evidence="3" key="1">
    <citation type="journal article" date="2020" name="New Phytol.">
        <title>Comparative genomics reveals dynamic genome evolution in host specialist ectomycorrhizal fungi.</title>
        <authorList>
            <person name="Lofgren L.A."/>
            <person name="Nguyen N.H."/>
            <person name="Vilgalys R."/>
            <person name="Ruytinx J."/>
            <person name="Liao H.L."/>
            <person name="Branco S."/>
            <person name="Kuo A."/>
            <person name="LaButti K."/>
            <person name="Lipzen A."/>
            <person name="Andreopoulos W."/>
            <person name="Pangilinan J."/>
            <person name="Riley R."/>
            <person name="Hundley H."/>
            <person name="Na H."/>
            <person name="Barry K."/>
            <person name="Grigoriev I.V."/>
            <person name="Stajich J.E."/>
            <person name="Kennedy P.G."/>
        </authorList>
    </citation>
    <scope>NUCLEOTIDE SEQUENCE</scope>
    <source>
        <strain evidence="3">DOB743</strain>
    </source>
</reference>
<dbReference type="InterPro" id="IPR011009">
    <property type="entry name" value="Kinase-like_dom_sf"/>
</dbReference>
<comment type="caution">
    <text evidence="3">The sequence shown here is derived from an EMBL/GenBank/DDBJ whole genome shotgun (WGS) entry which is preliminary data.</text>
</comment>
<dbReference type="InterPro" id="IPR040976">
    <property type="entry name" value="Pkinase_fungal"/>
</dbReference>
<dbReference type="OrthoDB" id="2881271at2759"/>
<dbReference type="AlphaFoldDB" id="A0A9P6ZF87"/>
<gene>
    <name evidence="3" type="ORF">EV702DRAFT_1161409</name>
</gene>
<evidence type="ECO:0000313" key="4">
    <source>
        <dbReference type="Proteomes" id="UP000714275"/>
    </source>
</evidence>